<feature type="non-terminal residue" evidence="2">
    <location>
        <position position="1"/>
    </location>
</feature>
<accession>A0A1B6JLL7</accession>
<feature type="non-terminal residue" evidence="2">
    <location>
        <position position="283"/>
    </location>
</feature>
<gene>
    <name evidence="2" type="ORF">g.2136</name>
</gene>
<name>A0A1B6JLL7_9HEMI</name>
<dbReference type="EMBL" id="GECU01007578">
    <property type="protein sequence ID" value="JAT00129.1"/>
    <property type="molecule type" value="Transcribed_RNA"/>
</dbReference>
<feature type="region of interest" description="Disordered" evidence="1">
    <location>
        <begin position="1"/>
        <end position="53"/>
    </location>
</feature>
<evidence type="ECO:0000313" key="2">
    <source>
        <dbReference type="EMBL" id="JAT00129.1"/>
    </source>
</evidence>
<dbReference type="AlphaFoldDB" id="A0A1B6JLL7"/>
<feature type="compositionally biased region" description="Polar residues" evidence="1">
    <location>
        <begin position="104"/>
        <end position="117"/>
    </location>
</feature>
<feature type="compositionally biased region" description="Polar residues" evidence="1">
    <location>
        <begin position="1"/>
        <end position="41"/>
    </location>
</feature>
<sequence>TSTLSNPSASPFGNPQQGTFGTQPASTLSTLFNPQPSSTFQPTTGSSSTLFPGSSSLITSQPLTSSVSSTPNLFSQPGTLFGQSTASNMASAGSNPGGAGLSISPPSTTANPFSSLAGQTNASASPFGAAPNPFAMPSTTAGPGTAASAAVNPFAAPGLSVGSLFNSQPAGSTPMGAAPVNLSDPYLIKGLQFDRAEAQKLPVKSILPTPIFDTKKSTYTAPILFRAPRKAHSSSITTVPDISDGAANVPNLTIKFAGCGKIEYLEPVTVDTVASIEKKIRFR</sequence>
<feature type="compositionally biased region" description="Low complexity" evidence="1">
    <location>
        <begin position="42"/>
        <end position="53"/>
    </location>
</feature>
<protein>
    <submittedName>
        <fullName evidence="2">Uncharacterized protein</fullName>
    </submittedName>
</protein>
<organism evidence="2">
    <name type="scientific">Homalodisca liturata</name>
    <dbReference type="NCBI Taxonomy" id="320908"/>
    <lineage>
        <taxon>Eukaryota</taxon>
        <taxon>Metazoa</taxon>
        <taxon>Ecdysozoa</taxon>
        <taxon>Arthropoda</taxon>
        <taxon>Hexapoda</taxon>
        <taxon>Insecta</taxon>
        <taxon>Pterygota</taxon>
        <taxon>Neoptera</taxon>
        <taxon>Paraneoptera</taxon>
        <taxon>Hemiptera</taxon>
        <taxon>Auchenorrhyncha</taxon>
        <taxon>Membracoidea</taxon>
        <taxon>Cicadellidae</taxon>
        <taxon>Cicadellinae</taxon>
        <taxon>Proconiini</taxon>
        <taxon>Homalodisca</taxon>
    </lineage>
</organism>
<evidence type="ECO:0000256" key="1">
    <source>
        <dbReference type="SAM" id="MobiDB-lite"/>
    </source>
</evidence>
<proteinExistence type="predicted"/>
<feature type="region of interest" description="Disordered" evidence="1">
    <location>
        <begin position="85"/>
        <end position="117"/>
    </location>
</feature>
<feature type="compositionally biased region" description="Polar residues" evidence="1">
    <location>
        <begin position="85"/>
        <end position="94"/>
    </location>
</feature>
<reference evidence="2" key="1">
    <citation type="submission" date="2015-11" db="EMBL/GenBank/DDBJ databases">
        <title>De novo transcriptome assembly of four potential Pierce s Disease insect vectors from Arizona vineyards.</title>
        <authorList>
            <person name="Tassone E.E."/>
        </authorList>
    </citation>
    <scope>NUCLEOTIDE SEQUENCE</scope>
</reference>